<dbReference type="Pfam" id="PF13391">
    <property type="entry name" value="HNH_2"/>
    <property type="match status" value="1"/>
</dbReference>
<organism evidence="2 3">
    <name type="scientific">Teichococcus coralli</name>
    <dbReference type="NCBI Taxonomy" id="2545983"/>
    <lineage>
        <taxon>Bacteria</taxon>
        <taxon>Pseudomonadati</taxon>
        <taxon>Pseudomonadota</taxon>
        <taxon>Alphaproteobacteria</taxon>
        <taxon>Acetobacterales</taxon>
        <taxon>Roseomonadaceae</taxon>
        <taxon>Roseomonas</taxon>
    </lineage>
</organism>
<dbReference type="GO" id="GO:0004519">
    <property type="term" value="F:endonuclease activity"/>
    <property type="evidence" value="ECO:0007669"/>
    <property type="project" value="UniProtKB-KW"/>
</dbReference>
<keyword evidence="2" id="KW-0378">Hydrolase</keyword>
<proteinExistence type="predicted"/>
<dbReference type="EMBL" id="SNVJ01000024">
    <property type="protein sequence ID" value="MXP65614.1"/>
    <property type="molecule type" value="Genomic_DNA"/>
</dbReference>
<feature type="domain" description="HNH nuclease" evidence="1">
    <location>
        <begin position="197"/>
        <end position="250"/>
    </location>
</feature>
<sequence>MKGAFDTRAGTVYDDDITCRYHFPNRYLETAKRSLGDWIVYREPRRGGGREGYVAVARLVDLVPNPAKPGFTYAVIADYLPFDAVVPLRRPGGFYEGFLGQVENPSRIGAAMQGRSLRTVTDAEFGAIVRAGLRETLAPENAIRLELDPGYLDAEARALVEAPPEEQERRIAQVLVNRKIRDAAFRKSVVDIYDGRCAVTSLRLINGSGKAEAQAAHIMPVAAGGPDVVQNGIALSATVHWLFDRHLISLTDEMGLLVSHNRVPSELRGLFEKQMDRIHLPKDRTLWPHPQYVRRHRERFTAD</sequence>
<name>A0A845BHS3_9PROT</name>
<reference evidence="2 3" key="1">
    <citation type="submission" date="2019-03" db="EMBL/GenBank/DDBJ databases">
        <title>Roseomonas sp. a novel Roseomonas species isolated from Sea whip Gorgonian.</title>
        <authorList>
            <person name="Li F."/>
            <person name="Pan X."/>
            <person name="Huang S."/>
            <person name="Li Z."/>
            <person name="Meng B."/>
        </authorList>
    </citation>
    <scope>NUCLEOTIDE SEQUENCE [LARGE SCALE GENOMIC DNA]</scope>
    <source>
        <strain evidence="2 3">M0104</strain>
    </source>
</reference>
<dbReference type="InterPro" id="IPR003615">
    <property type="entry name" value="HNH_nuc"/>
</dbReference>
<evidence type="ECO:0000313" key="2">
    <source>
        <dbReference type="EMBL" id="MXP65614.1"/>
    </source>
</evidence>
<gene>
    <name evidence="2" type="ORF">E0493_19890</name>
</gene>
<dbReference type="AlphaFoldDB" id="A0A845BHS3"/>
<keyword evidence="2" id="KW-0540">Nuclease</keyword>
<dbReference type="Proteomes" id="UP000460715">
    <property type="component" value="Unassembled WGS sequence"/>
</dbReference>
<evidence type="ECO:0000313" key="3">
    <source>
        <dbReference type="Proteomes" id="UP000460715"/>
    </source>
</evidence>
<dbReference type="RefSeq" id="WP_160939024.1">
    <property type="nucleotide sequence ID" value="NZ_SNVJ01000024.1"/>
</dbReference>
<dbReference type="OrthoDB" id="7181882at2"/>
<protein>
    <submittedName>
        <fullName evidence="2">HNH endonuclease</fullName>
    </submittedName>
</protein>
<accession>A0A845BHS3</accession>
<evidence type="ECO:0000259" key="1">
    <source>
        <dbReference type="Pfam" id="PF13391"/>
    </source>
</evidence>
<keyword evidence="2" id="KW-0255">Endonuclease</keyword>
<keyword evidence="3" id="KW-1185">Reference proteome</keyword>
<comment type="caution">
    <text evidence="2">The sequence shown here is derived from an EMBL/GenBank/DDBJ whole genome shotgun (WGS) entry which is preliminary data.</text>
</comment>